<evidence type="ECO:0000313" key="2">
    <source>
        <dbReference type="EMBL" id="KWV57192.1"/>
    </source>
</evidence>
<feature type="compositionally biased region" description="Low complexity" evidence="1">
    <location>
        <begin position="7"/>
        <end position="25"/>
    </location>
</feature>
<keyword evidence="3" id="KW-1185">Reference proteome</keyword>
<dbReference type="EMBL" id="LNCD01000031">
    <property type="protein sequence ID" value="KWV57192.1"/>
    <property type="molecule type" value="Genomic_DNA"/>
</dbReference>
<feature type="compositionally biased region" description="Low complexity" evidence="1">
    <location>
        <begin position="63"/>
        <end position="81"/>
    </location>
</feature>
<reference evidence="2 3" key="1">
    <citation type="submission" date="2015-11" db="EMBL/GenBank/DDBJ databases">
        <title>Draft Genome Sequence of the Strain BR 10423 (Rhizobium sp.) isolated from nodules of Mimosa pudica.</title>
        <authorList>
            <person name="Barauna A.C."/>
            <person name="Zilli J.E."/>
            <person name="Simoes-Araujo J.L."/>
            <person name="Reis V.M."/>
            <person name="James E.K."/>
            <person name="Reis F.B.Jr."/>
            <person name="Rouws L.F."/>
            <person name="Passos S.R."/>
            <person name="Gois S.R."/>
        </authorList>
    </citation>
    <scope>NUCLEOTIDE SEQUENCE [LARGE SCALE GENOMIC DNA]</scope>
    <source>
        <strain evidence="2 3">BR10423</strain>
    </source>
</reference>
<name>A0A109JY02_9HYPH</name>
<evidence type="ECO:0000256" key="1">
    <source>
        <dbReference type="SAM" id="MobiDB-lite"/>
    </source>
</evidence>
<protein>
    <submittedName>
        <fullName evidence="2">SyrB-like regulator</fullName>
    </submittedName>
</protein>
<dbReference type="Proteomes" id="UP000068164">
    <property type="component" value="Unassembled WGS sequence"/>
</dbReference>
<feature type="region of interest" description="Disordered" evidence="1">
    <location>
        <begin position="1"/>
        <end position="99"/>
    </location>
</feature>
<feature type="compositionally biased region" description="Low complexity" evidence="1">
    <location>
        <begin position="37"/>
        <end position="46"/>
    </location>
</feature>
<accession>A0A109JY02</accession>
<dbReference type="OrthoDB" id="8454019at2"/>
<proteinExistence type="predicted"/>
<dbReference type="AlphaFoldDB" id="A0A109JY02"/>
<feature type="compositionally biased region" description="Basic residues" evidence="1">
    <location>
        <begin position="26"/>
        <end position="35"/>
    </location>
</feature>
<evidence type="ECO:0000313" key="3">
    <source>
        <dbReference type="Proteomes" id="UP000068164"/>
    </source>
</evidence>
<gene>
    <name evidence="2" type="ORF">AS026_31670</name>
</gene>
<comment type="caution">
    <text evidence="2">The sequence shown here is derived from an EMBL/GenBank/DDBJ whole genome shotgun (WGS) entry which is preliminary data.</text>
</comment>
<organism evidence="2 3">
    <name type="scientific">Rhizobium altiplani</name>
    <dbReference type="NCBI Taxonomy" id="1864509"/>
    <lineage>
        <taxon>Bacteria</taxon>
        <taxon>Pseudomonadati</taxon>
        <taxon>Pseudomonadota</taxon>
        <taxon>Alphaproteobacteria</taxon>
        <taxon>Hyphomicrobiales</taxon>
        <taxon>Rhizobiaceae</taxon>
        <taxon>Rhizobium/Agrobacterium group</taxon>
        <taxon>Rhizobium</taxon>
    </lineage>
</organism>
<feature type="compositionally biased region" description="Polar residues" evidence="1">
    <location>
        <begin position="90"/>
        <end position="99"/>
    </location>
</feature>
<sequence>MADENNTASITEGAEATASAEAPAPKKTRGPRRQKAAADVAPAPVVKSPRGRRKKVEEPASEPKPAASATTATAKAKGAVKQGRRPGAQKQVTKTAQASVSALDDMADLIQLEEENSRLRKTLAEKLRAENADLRKRLGLN</sequence>